<gene>
    <name evidence="2" type="ORF">PVAP13_4KG128705</name>
</gene>
<evidence type="ECO:0008006" key="4">
    <source>
        <dbReference type="Google" id="ProtNLM"/>
    </source>
</evidence>
<dbReference type="EMBL" id="CM029043">
    <property type="protein sequence ID" value="KAG2611300.1"/>
    <property type="molecule type" value="Genomic_DNA"/>
</dbReference>
<dbReference type="PANTHER" id="PTHR33710">
    <property type="entry name" value="BNAC02G09200D PROTEIN"/>
    <property type="match status" value="1"/>
</dbReference>
<protein>
    <recommendedName>
        <fullName evidence="4">Endonuclease/exonuclease/phosphatase domain-containing protein</fullName>
    </recommendedName>
</protein>
<feature type="coiled-coil region" evidence="1">
    <location>
        <begin position="138"/>
        <end position="165"/>
    </location>
</feature>
<evidence type="ECO:0000256" key="1">
    <source>
        <dbReference type="SAM" id="Coils"/>
    </source>
</evidence>
<dbReference type="PANTHER" id="PTHR33710:SF71">
    <property type="entry name" value="ENDONUCLEASE_EXONUCLEASE_PHOSPHATASE DOMAIN-CONTAINING PROTEIN"/>
    <property type="match status" value="1"/>
</dbReference>
<organism evidence="2 3">
    <name type="scientific">Panicum virgatum</name>
    <name type="common">Blackwell switchgrass</name>
    <dbReference type="NCBI Taxonomy" id="38727"/>
    <lineage>
        <taxon>Eukaryota</taxon>
        <taxon>Viridiplantae</taxon>
        <taxon>Streptophyta</taxon>
        <taxon>Embryophyta</taxon>
        <taxon>Tracheophyta</taxon>
        <taxon>Spermatophyta</taxon>
        <taxon>Magnoliopsida</taxon>
        <taxon>Liliopsida</taxon>
        <taxon>Poales</taxon>
        <taxon>Poaceae</taxon>
        <taxon>PACMAD clade</taxon>
        <taxon>Panicoideae</taxon>
        <taxon>Panicodae</taxon>
        <taxon>Paniceae</taxon>
        <taxon>Panicinae</taxon>
        <taxon>Panicum</taxon>
        <taxon>Panicum sect. Hiantes</taxon>
    </lineage>
</organism>
<evidence type="ECO:0000313" key="2">
    <source>
        <dbReference type="EMBL" id="KAG2611300.1"/>
    </source>
</evidence>
<comment type="caution">
    <text evidence="2">The sequence shown here is derived from an EMBL/GenBank/DDBJ whole genome shotgun (WGS) entry which is preliminary data.</text>
</comment>
<name>A0A8T0TKB8_PANVG</name>
<dbReference type="AlphaFoldDB" id="A0A8T0TKB8"/>
<keyword evidence="3" id="KW-1185">Reference proteome</keyword>
<accession>A0A8T0TKB8</accession>
<evidence type="ECO:0000313" key="3">
    <source>
        <dbReference type="Proteomes" id="UP000823388"/>
    </source>
</evidence>
<reference evidence="2" key="1">
    <citation type="submission" date="2020-05" db="EMBL/GenBank/DDBJ databases">
        <title>WGS assembly of Panicum virgatum.</title>
        <authorList>
            <person name="Lovell J.T."/>
            <person name="Jenkins J."/>
            <person name="Shu S."/>
            <person name="Juenger T.E."/>
            <person name="Schmutz J."/>
        </authorList>
    </citation>
    <scope>NUCLEOTIDE SEQUENCE</scope>
    <source>
        <strain evidence="2">AP13</strain>
    </source>
</reference>
<proteinExistence type="predicted"/>
<dbReference type="Proteomes" id="UP000823388">
    <property type="component" value="Chromosome 4K"/>
</dbReference>
<keyword evidence="1" id="KW-0175">Coiled coil</keyword>
<sequence>MQDEQDLLIVGEFNLMRGPENRNKPGGDITELLFFNEAISSLGLLEIPLLGKQFTWSNKQQPPLLERIDWFLLPSLGLKGATILVAEVPDHALYLIEVATDIPKGNILQFENYWMEHEHFLQVVQHGWSILTFQTDVAKNVTAKFKNLRRVLKTWQRNISSLSANISNVKLILSLMELLEAHKN</sequence>